<keyword evidence="6" id="KW-0732">Signal</keyword>
<feature type="transmembrane region" description="Helical" evidence="5">
    <location>
        <begin position="308"/>
        <end position="333"/>
    </location>
</feature>
<evidence type="ECO:0000256" key="4">
    <source>
        <dbReference type="ARBA" id="ARBA00023136"/>
    </source>
</evidence>
<name>A0A5N6U6J4_ASPAV</name>
<feature type="chain" id="PRO_5025070579" evidence="6">
    <location>
        <begin position="19"/>
        <end position="418"/>
    </location>
</feature>
<keyword evidence="9" id="KW-1185">Reference proteome</keyword>
<sequence>MDFLLGGIIAVSLSLCQALQNSFILTFTKPSTILRSLGMFCLGLFCLYQCRTIEHVFGIISYRHLFRELSIFQTAHSLNLLTGAGVSPSSVTSQTSTWAYIRSGFALSYNMRGIRTSWQIRPLPLFPSYMRQPKGVNRQEFLLRQTFTAIWIYLLLDTIYEQWKALPLQMKESYGPGTELLFSKAQICARAALCTAYIILTKSVLDFFYRSTSIITVWTGYCQPEDWPPLFGSIWDAYSQRRFWGVYWHQLLKWLFLSIRANTVPYIKLLPGGRAIHNTVATLLIFTVSGILHAPMAEELRREAPGRGSSHIVACFSFCSTFAAIETVVIRVLNSHNKNPSHLQRRAFAVLKILGYVWVIFTMSTMMPLVLYPILRLLDRQPTDIIPVSLVRMIGRPMAYMVLFLGVVIGKCRFDTSF</sequence>
<evidence type="ECO:0000256" key="1">
    <source>
        <dbReference type="ARBA" id="ARBA00004141"/>
    </source>
</evidence>
<dbReference type="InterPro" id="IPR032805">
    <property type="entry name" value="Wax_synthase_dom"/>
</dbReference>
<organism evidence="8 9">
    <name type="scientific">Aspergillus avenaceus</name>
    <dbReference type="NCBI Taxonomy" id="36643"/>
    <lineage>
        <taxon>Eukaryota</taxon>
        <taxon>Fungi</taxon>
        <taxon>Dikarya</taxon>
        <taxon>Ascomycota</taxon>
        <taxon>Pezizomycotina</taxon>
        <taxon>Eurotiomycetes</taxon>
        <taxon>Eurotiomycetidae</taxon>
        <taxon>Eurotiales</taxon>
        <taxon>Aspergillaceae</taxon>
        <taxon>Aspergillus</taxon>
        <taxon>Aspergillus subgen. Circumdati</taxon>
    </lineage>
</organism>
<feature type="transmembrane region" description="Helical" evidence="5">
    <location>
        <begin position="353"/>
        <end position="374"/>
    </location>
</feature>
<evidence type="ECO:0000313" key="9">
    <source>
        <dbReference type="Proteomes" id="UP000325780"/>
    </source>
</evidence>
<keyword evidence="8" id="KW-0808">Transferase</keyword>
<feature type="domain" description="Wax synthase" evidence="7">
    <location>
        <begin position="227"/>
        <end position="297"/>
    </location>
</feature>
<evidence type="ECO:0000256" key="6">
    <source>
        <dbReference type="SAM" id="SignalP"/>
    </source>
</evidence>
<dbReference type="Proteomes" id="UP000325780">
    <property type="component" value="Unassembled WGS sequence"/>
</dbReference>
<dbReference type="AlphaFoldDB" id="A0A5N6U6J4"/>
<protein>
    <submittedName>
        <fullName evidence="8">Membrane bound O-acyl transferase family-domain-containing protein</fullName>
    </submittedName>
</protein>
<evidence type="ECO:0000259" key="7">
    <source>
        <dbReference type="Pfam" id="PF13813"/>
    </source>
</evidence>
<dbReference type="GO" id="GO:0016020">
    <property type="term" value="C:membrane"/>
    <property type="evidence" value="ECO:0007669"/>
    <property type="project" value="UniProtKB-SubCell"/>
</dbReference>
<feature type="signal peptide" evidence="6">
    <location>
        <begin position="1"/>
        <end position="18"/>
    </location>
</feature>
<accession>A0A5N6U6J4</accession>
<dbReference type="OrthoDB" id="1077582at2759"/>
<evidence type="ECO:0000313" key="8">
    <source>
        <dbReference type="EMBL" id="KAE8154265.1"/>
    </source>
</evidence>
<dbReference type="EMBL" id="ML742030">
    <property type="protein sequence ID" value="KAE8154265.1"/>
    <property type="molecule type" value="Genomic_DNA"/>
</dbReference>
<dbReference type="GO" id="GO:0016740">
    <property type="term" value="F:transferase activity"/>
    <property type="evidence" value="ECO:0007669"/>
    <property type="project" value="UniProtKB-KW"/>
</dbReference>
<gene>
    <name evidence="8" type="ORF">BDV25DRAFT_135955</name>
</gene>
<keyword evidence="3 5" id="KW-1133">Transmembrane helix</keyword>
<comment type="subcellular location">
    <subcellularLocation>
        <location evidence="1">Membrane</location>
        <topology evidence="1">Multi-pass membrane protein</topology>
    </subcellularLocation>
</comment>
<feature type="transmembrane region" description="Helical" evidence="5">
    <location>
        <begin position="394"/>
        <end position="414"/>
    </location>
</feature>
<evidence type="ECO:0000256" key="5">
    <source>
        <dbReference type="SAM" id="Phobius"/>
    </source>
</evidence>
<proteinExistence type="predicted"/>
<evidence type="ECO:0000256" key="2">
    <source>
        <dbReference type="ARBA" id="ARBA00022692"/>
    </source>
</evidence>
<keyword evidence="4 5" id="KW-0472">Membrane</keyword>
<keyword evidence="2 5" id="KW-0812">Transmembrane</keyword>
<evidence type="ECO:0000256" key="3">
    <source>
        <dbReference type="ARBA" id="ARBA00022989"/>
    </source>
</evidence>
<reference evidence="8 9" key="1">
    <citation type="submission" date="2019-04" db="EMBL/GenBank/DDBJ databases">
        <title>Friends and foes A comparative genomics study of 23 Aspergillus species from section Flavi.</title>
        <authorList>
            <consortium name="DOE Joint Genome Institute"/>
            <person name="Kjaerbolling I."/>
            <person name="Vesth T."/>
            <person name="Frisvad J.C."/>
            <person name="Nybo J.L."/>
            <person name="Theobald S."/>
            <person name="Kildgaard S."/>
            <person name="Isbrandt T."/>
            <person name="Kuo A."/>
            <person name="Sato A."/>
            <person name="Lyhne E.K."/>
            <person name="Kogle M.E."/>
            <person name="Wiebenga A."/>
            <person name="Kun R.S."/>
            <person name="Lubbers R.J."/>
            <person name="Makela M.R."/>
            <person name="Barry K."/>
            <person name="Chovatia M."/>
            <person name="Clum A."/>
            <person name="Daum C."/>
            <person name="Haridas S."/>
            <person name="He G."/>
            <person name="LaButti K."/>
            <person name="Lipzen A."/>
            <person name="Mondo S."/>
            <person name="Riley R."/>
            <person name="Salamov A."/>
            <person name="Simmons B.A."/>
            <person name="Magnuson J.K."/>
            <person name="Henrissat B."/>
            <person name="Mortensen U.H."/>
            <person name="Larsen T.O."/>
            <person name="Devries R.P."/>
            <person name="Grigoriev I.V."/>
            <person name="Machida M."/>
            <person name="Baker S.E."/>
            <person name="Andersen M.R."/>
        </authorList>
    </citation>
    <scope>NUCLEOTIDE SEQUENCE [LARGE SCALE GENOMIC DNA]</scope>
    <source>
        <strain evidence="8 9">IBT 18842</strain>
    </source>
</reference>
<dbReference type="Pfam" id="PF13813">
    <property type="entry name" value="MBOAT_2"/>
    <property type="match status" value="1"/>
</dbReference>